<keyword evidence="2" id="KW-0408">Iron</keyword>
<reference evidence="4 5" key="1">
    <citation type="journal article" date="2019" name="Int. J. Syst. Evol. Microbiol.">
        <title>The Global Catalogue of Microorganisms (GCM) 10K type strain sequencing project: providing services to taxonomists for standard genome sequencing and annotation.</title>
        <authorList>
            <consortium name="The Broad Institute Genomics Platform"/>
            <consortium name="The Broad Institute Genome Sequencing Center for Infectious Disease"/>
            <person name="Wu L."/>
            <person name="Ma J."/>
        </authorList>
    </citation>
    <scope>NUCLEOTIDE SEQUENCE [LARGE SCALE GENOMIC DNA]</scope>
    <source>
        <strain evidence="4 5">JCM 13850</strain>
    </source>
</reference>
<dbReference type="InterPro" id="IPR002397">
    <property type="entry name" value="Cyt_P450_B"/>
</dbReference>
<protein>
    <submittedName>
        <fullName evidence="4">Cytochrome P450</fullName>
    </submittedName>
</protein>
<keyword evidence="2" id="KW-0503">Monooxygenase</keyword>
<evidence type="ECO:0000313" key="4">
    <source>
        <dbReference type="EMBL" id="GAA2132771.1"/>
    </source>
</evidence>
<feature type="compositionally biased region" description="Basic and acidic residues" evidence="3">
    <location>
        <begin position="33"/>
        <end position="50"/>
    </location>
</feature>
<organism evidence="4 5">
    <name type="scientific">Actinomadura napierensis</name>
    <dbReference type="NCBI Taxonomy" id="267854"/>
    <lineage>
        <taxon>Bacteria</taxon>
        <taxon>Bacillati</taxon>
        <taxon>Actinomycetota</taxon>
        <taxon>Actinomycetes</taxon>
        <taxon>Streptosporangiales</taxon>
        <taxon>Thermomonosporaceae</taxon>
        <taxon>Actinomadura</taxon>
    </lineage>
</organism>
<dbReference type="Gene3D" id="1.10.630.10">
    <property type="entry name" value="Cytochrome P450"/>
    <property type="match status" value="1"/>
</dbReference>
<keyword evidence="2" id="KW-0560">Oxidoreductase</keyword>
<evidence type="ECO:0000256" key="3">
    <source>
        <dbReference type="SAM" id="MobiDB-lite"/>
    </source>
</evidence>
<dbReference type="RefSeq" id="WP_344265473.1">
    <property type="nucleotide sequence ID" value="NZ_BAAAMR010000018.1"/>
</dbReference>
<feature type="region of interest" description="Disordered" evidence="3">
    <location>
        <begin position="1"/>
        <end position="50"/>
    </location>
</feature>
<dbReference type="PANTHER" id="PTHR46696:SF6">
    <property type="entry name" value="P450, PUTATIVE (EUROFUNG)-RELATED"/>
    <property type="match status" value="1"/>
</dbReference>
<dbReference type="PRINTS" id="PR00359">
    <property type="entry name" value="BP450"/>
</dbReference>
<keyword evidence="2" id="KW-0479">Metal-binding</keyword>
<proteinExistence type="inferred from homology"/>
<dbReference type="SUPFAM" id="SSF48264">
    <property type="entry name" value="Cytochrome P450"/>
    <property type="match status" value="1"/>
</dbReference>
<dbReference type="InterPro" id="IPR001128">
    <property type="entry name" value="Cyt_P450"/>
</dbReference>
<dbReference type="PANTHER" id="PTHR46696">
    <property type="entry name" value="P450, PUTATIVE (EUROFUNG)-RELATED"/>
    <property type="match status" value="1"/>
</dbReference>
<dbReference type="Pfam" id="PF00067">
    <property type="entry name" value="p450"/>
    <property type="match status" value="1"/>
</dbReference>
<evidence type="ECO:0000313" key="5">
    <source>
        <dbReference type="Proteomes" id="UP001501020"/>
    </source>
</evidence>
<dbReference type="InterPro" id="IPR017972">
    <property type="entry name" value="Cyt_P450_CS"/>
</dbReference>
<gene>
    <name evidence="4" type="ORF">GCM10009727_25780</name>
</gene>
<dbReference type="PROSITE" id="PS00086">
    <property type="entry name" value="CYTOCHROME_P450"/>
    <property type="match status" value="1"/>
</dbReference>
<evidence type="ECO:0000256" key="2">
    <source>
        <dbReference type="RuleBase" id="RU000461"/>
    </source>
</evidence>
<dbReference type="InterPro" id="IPR036396">
    <property type="entry name" value="Cyt_P450_sf"/>
</dbReference>
<comment type="caution">
    <text evidence="4">The sequence shown here is derived from an EMBL/GenBank/DDBJ whole genome shotgun (WGS) entry which is preliminary data.</text>
</comment>
<dbReference type="Proteomes" id="UP001501020">
    <property type="component" value="Unassembled WGS sequence"/>
</dbReference>
<sequence length="501" mass="55786">MGKVAFTTGAARGRGPSHALRPAQGDTDITAADPRKDTTSEPDGEEKIHVSAKIPNDDDRRKNGYHFDRHAPEYRQRFEAITQELHSRCPIAWSDTYGGHWVAAGNREVFELAARSVEYLSNDHDVRNERRGYKGITIPTSEFASQGGFLEMDPPEQRHYRQALNPYLSPAAVQRWIPLIDEVVRACIDEKIEDGRIDFVEDLANVVPAVFTLAMMGIPLKKWALYNEPAHASIYTPPDSPAMHRVLEMLIEMHQDLLATLADIRSNPRPGLVDALINADINGKNPPDDELVGVLTLLIGGGFDTTTALTAHALEWLSENPAERQRLHRERDTLLDSATEEFLRFYTPAPGDGRTISADCEVAGTRFKEGERLWLSWAMANRDPAAFPDPDAIHLARTGNRHASFGLGIHRCIGSNVARTVFKRMLTQVLDRMPDFVCEPEGAVHYETIGIINGMRNLPATFTPGPRLGPGLDETLDTLQRACDEQRLAEPVTKRKAKAQL</sequence>
<evidence type="ECO:0000256" key="1">
    <source>
        <dbReference type="ARBA" id="ARBA00010617"/>
    </source>
</evidence>
<keyword evidence="5" id="KW-1185">Reference proteome</keyword>
<name>A0ABN2YUV3_9ACTN</name>
<dbReference type="EMBL" id="BAAAMR010000018">
    <property type="protein sequence ID" value="GAA2132771.1"/>
    <property type="molecule type" value="Genomic_DNA"/>
</dbReference>
<accession>A0ABN2YUV3</accession>
<comment type="similarity">
    <text evidence="1 2">Belongs to the cytochrome P450 family.</text>
</comment>
<keyword evidence="2" id="KW-0349">Heme</keyword>